<dbReference type="SMART" id="SM00082">
    <property type="entry name" value="LRRCT"/>
    <property type="match status" value="1"/>
</dbReference>
<protein>
    <recommendedName>
        <fullName evidence="8">Ig-like domain-containing protein</fullName>
    </recommendedName>
</protein>
<feature type="region of interest" description="Disordered" evidence="5">
    <location>
        <begin position="593"/>
        <end position="641"/>
    </location>
</feature>
<feature type="compositionally biased region" description="Polar residues" evidence="5">
    <location>
        <begin position="620"/>
        <end position="635"/>
    </location>
</feature>
<dbReference type="AlphaFoldDB" id="A0AAN9TIB5"/>
<dbReference type="Gene3D" id="3.80.10.10">
    <property type="entry name" value="Ribonuclease Inhibitor"/>
    <property type="match status" value="2"/>
</dbReference>
<keyword evidence="6" id="KW-1133">Transmembrane helix</keyword>
<keyword evidence="6" id="KW-0472">Membrane</keyword>
<dbReference type="PANTHER" id="PTHR24366:SF136">
    <property type="entry name" value="KEKKON 1, ISOFORM B"/>
    <property type="match status" value="1"/>
</dbReference>
<feature type="signal peptide" evidence="7">
    <location>
        <begin position="1"/>
        <end position="33"/>
    </location>
</feature>
<dbReference type="SMART" id="SM00369">
    <property type="entry name" value="LRR_TYP"/>
    <property type="match status" value="6"/>
</dbReference>
<accession>A0AAN9TIB5</accession>
<keyword evidence="6" id="KW-0812">Transmembrane</keyword>
<feature type="region of interest" description="Disordered" evidence="5">
    <location>
        <begin position="557"/>
        <end position="580"/>
    </location>
</feature>
<feature type="chain" id="PRO_5043026344" description="Ig-like domain-containing protein" evidence="7">
    <location>
        <begin position="34"/>
        <end position="683"/>
    </location>
</feature>
<reference evidence="9 10" key="1">
    <citation type="submission" date="2024-03" db="EMBL/GenBank/DDBJ databases">
        <title>Adaptation during the transition from Ophiocordyceps entomopathogen to insect associate is accompanied by gene loss and intensified selection.</title>
        <authorList>
            <person name="Ward C.M."/>
            <person name="Onetto C.A."/>
            <person name="Borneman A.R."/>
        </authorList>
    </citation>
    <scope>NUCLEOTIDE SEQUENCE [LARGE SCALE GENOMIC DNA]</scope>
    <source>
        <strain evidence="9">AWRI1</strain>
        <tissue evidence="9">Single Adult Female</tissue>
    </source>
</reference>
<name>A0AAN9TIB5_9HEMI</name>
<dbReference type="Pfam" id="PF13855">
    <property type="entry name" value="LRR_8"/>
    <property type="match status" value="1"/>
</dbReference>
<keyword evidence="2 7" id="KW-0732">Signal</keyword>
<dbReference type="InterPro" id="IPR000483">
    <property type="entry name" value="Cys-rich_flank_reg_C"/>
</dbReference>
<dbReference type="SUPFAM" id="SSF48726">
    <property type="entry name" value="Immunoglobulin"/>
    <property type="match status" value="1"/>
</dbReference>
<gene>
    <name evidence="9" type="ORF">V9T40_002367</name>
</gene>
<dbReference type="InterPro" id="IPR003591">
    <property type="entry name" value="Leu-rich_rpt_typical-subtyp"/>
</dbReference>
<sequence length="683" mass="75692">MCCAYCTRPRPPSTATRILLLISLLHCLHLVTSSDSCPAVCNCKWKSGKKSVECSDKGIIAIPEGIDPETQLLDMSGNNLQTLPKETFVRAALLDLQKVYLRDCQIGQIDDRALQGLSNVVDLDLSRNLLTSIPSSIFEDVPNLRNLSLAHNPIKKIDASAFRYVNALTKLDLSYCSIAIIATHAFDGIEYLELLRLNGNKLTELRLDTVDTLNGLHGIELHDNPWHCDCSLRALKLWLIQKNIPYTIEPVCSSGPSRIANRPFNQLHPDDFACKPEMKVKPDHRYVDSIVGDNATVMCRVEAIPRANISWYWNGRLLLNNTSFSQHQRIHIMESGEEAERRSVLTLTNTQETDTSQQFYCVAENKAGVAEANFTLRVMHRLAGFPFLGNSQMTMVSAVLIVVIFLILVSIAYLLFCIRKMPPSARDLKHHTGDERLANGVAVHSHLADSKSINVEPTLDIRSKMTPPYAGNANHMYSAAPQTLPRLNGISYTTVFEDQLLDDARRASYHRNETSNPDLIADASQKAGEYTRATNHDLFYPPSSLWNQNELPSYRSSGSNGTISNGSGSASAVVGSDYRDTNDKTPIIEEVSFYESQQQPLPPLRQPTRRPKDCEFGATAASSQLEPSPSSTTPATAFGQPSAKTIRIWQKGVQVLPPVTALKRVLNRNSPDEGYQEGCGTDV</sequence>
<dbReference type="FunFam" id="3.80.10.10:FF:000082">
    <property type="entry name" value="Leucine-rich repeat-containing 24"/>
    <property type="match status" value="1"/>
</dbReference>
<feature type="compositionally biased region" description="Low complexity" evidence="5">
    <location>
        <begin position="557"/>
        <end position="576"/>
    </location>
</feature>
<evidence type="ECO:0000256" key="6">
    <source>
        <dbReference type="SAM" id="Phobius"/>
    </source>
</evidence>
<comment type="caution">
    <text evidence="9">The sequence shown here is derived from an EMBL/GenBank/DDBJ whole genome shotgun (WGS) entry which is preliminary data.</text>
</comment>
<dbReference type="GO" id="GO:0071944">
    <property type="term" value="C:cell periphery"/>
    <property type="evidence" value="ECO:0007669"/>
    <property type="project" value="UniProtKB-ARBA"/>
</dbReference>
<keyword evidence="3" id="KW-0677">Repeat</keyword>
<evidence type="ECO:0000313" key="9">
    <source>
        <dbReference type="EMBL" id="KAK7590754.1"/>
    </source>
</evidence>
<evidence type="ECO:0000259" key="8">
    <source>
        <dbReference type="PROSITE" id="PS50835"/>
    </source>
</evidence>
<dbReference type="InterPro" id="IPR007110">
    <property type="entry name" value="Ig-like_dom"/>
</dbReference>
<evidence type="ECO:0000313" key="10">
    <source>
        <dbReference type="Proteomes" id="UP001367676"/>
    </source>
</evidence>
<dbReference type="SUPFAM" id="SSF52058">
    <property type="entry name" value="L domain-like"/>
    <property type="match status" value="1"/>
</dbReference>
<feature type="domain" description="Ig-like" evidence="8">
    <location>
        <begin position="276"/>
        <end position="375"/>
    </location>
</feature>
<feature type="transmembrane region" description="Helical" evidence="6">
    <location>
        <begin position="395"/>
        <end position="416"/>
    </location>
</feature>
<dbReference type="SMART" id="SM00409">
    <property type="entry name" value="IG"/>
    <property type="match status" value="1"/>
</dbReference>
<keyword evidence="10" id="KW-1185">Reference proteome</keyword>
<evidence type="ECO:0000256" key="1">
    <source>
        <dbReference type="ARBA" id="ARBA00022614"/>
    </source>
</evidence>
<dbReference type="InterPro" id="IPR001611">
    <property type="entry name" value="Leu-rich_rpt"/>
</dbReference>
<dbReference type="PROSITE" id="PS51450">
    <property type="entry name" value="LRR"/>
    <property type="match status" value="1"/>
</dbReference>
<evidence type="ECO:0000256" key="4">
    <source>
        <dbReference type="ARBA" id="ARBA00023157"/>
    </source>
</evidence>
<dbReference type="PROSITE" id="PS50835">
    <property type="entry name" value="IG_LIKE"/>
    <property type="match status" value="1"/>
</dbReference>
<evidence type="ECO:0000256" key="3">
    <source>
        <dbReference type="ARBA" id="ARBA00022737"/>
    </source>
</evidence>
<keyword evidence="4" id="KW-1015">Disulfide bond</keyword>
<dbReference type="Gene3D" id="2.60.40.10">
    <property type="entry name" value="Immunoglobulins"/>
    <property type="match status" value="1"/>
</dbReference>
<dbReference type="Pfam" id="PF13927">
    <property type="entry name" value="Ig_3"/>
    <property type="match status" value="1"/>
</dbReference>
<dbReference type="InterPro" id="IPR013783">
    <property type="entry name" value="Ig-like_fold"/>
</dbReference>
<dbReference type="InterPro" id="IPR003599">
    <property type="entry name" value="Ig_sub"/>
</dbReference>
<keyword evidence="1" id="KW-0433">Leucine-rich repeat</keyword>
<evidence type="ECO:0000256" key="2">
    <source>
        <dbReference type="ARBA" id="ARBA00022729"/>
    </source>
</evidence>
<dbReference type="Proteomes" id="UP001367676">
    <property type="component" value="Unassembled WGS sequence"/>
</dbReference>
<proteinExistence type="predicted"/>
<dbReference type="PANTHER" id="PTHR24366">
    <property type="entry name" value="IG(IMMUNOGLOBULIN) AND LRR(LEUCINE RICH REPEAT) DOMAINS"/>
    <property type="match status" value="1"/>
</dbReference>
<organism evidence="9 10">
    <name type="scientific">Parthenolecanium corni</name>
    <dbReference type="NCBI Taxonomy" id="536013"/>
    <lineage>
        <taxon>Eukaryota</taxon>
        <taxon>Metazoa</taxon>
        <taxon>Ecdysozoa</taxon>
        <taxon>Arthropoda</taxon>
        <taxon>Hexapoda</taxon>
        <taxon>Insecta</taxon>
        <taxon>Pterygota</taxon>
        <taxon>Neoptera</taxon>
        <taxon>Paraneoptera</taxon>
        <taxon>Hemiptera</taxon>
        <taxon>Sternorrhyncha</taxon>
        <taxon>Coccoidea</taxon>
        <taxon>Coccidae</taxon>
        <taxon>Parthenolecanium</taxon>
    </lineage>
</organism>
<dbReference type="InterPro" id="IPR032675">
    <property type="entry name" value="LRR_dom_sf"/>
</dbReference>
<dbReference type="EMBL" id="JBBCAQ010000022">
    <property type="protein sequence ID" value="KAK7590754.1"/>
    <property type="molecule type" value="Genomic_DNA"/>
</dbReference>
<dbReference type="InterPro" id="IPR036179">
    <property type="entry name" value="Ig-like_dom_sf"/>
</dbReference>
<evidence type="ECO:0000256" key="5">
    <source>
        <dbReference type="SAM" id="MobiDB-lite"/>
    </source>
</evidence>
<evidence type="ECO:0000256" key="7">
    <source>
        <dbReference type="SAM" id="SignalP"/>
    </source>
</evidence>